<reference evidence="3 4" key="2">
    <citation type="journal article" date="1996" name="DNA Res.">
        <title>Sequence analysis of the genome of the unicellular cyanobacterium Synechocystis sp. strain PCC6803. II. Sequence determination of the entire genome and assignment of potential protein-coding regions.</title>
        <authorList>
            <person name="Kaneko T."/>
            <person name="Sato S."/>
            <person name="Kotani H."/>
            <person name="Tanaka A."/>
            <person name="Asamizu E."/>
            <person name="Nakamura Y."/>
            <person name="Miyajima N."/>
            <person name="Hirosawa M."/>
            <person name="Sugiura M."/>
            <person name="Sasamoto S."/>
            <person name="Kimura T."/>
            <person name="Hosouchi T."/>
            <person name="Matsuno A."/>
            <person name="Muraki A."/>
            <person name="Nakazaki N."/>
            <person name="Naruo K."/>
            <person name="Okumura S."/>
            <person name="Shimpo S."/>
            <person name="Takeuchi C."/>
            <person name="Wada T."/>
            <person name="Watanabe A."/>
            <person name="Yamada M."/>
            <person name="Yasuda M."/>
            <person name="Tabata S."/>
        </authorList>
    </citation>
    <scope>NUCLEOTIDE SEQUENCE [LARGE SCALE GENOMIC DNA]</scope>
    <source>
        <strain evidence="4">ATCC 27184 / PCC 6803 / Kazusa</strain>
    </source>
</reference>
<dbReference type="PhylomeDB" id="P73979"/>
<dbReference type="PROSITE" id="PS51371">
    <property type="entry name" value="CBS"/>
    <property type="match status" value="1"/>
</dbReference>
<accession>P73979</accession>
<dbReference type="eggNOG" id="COG0517">
    <property type="taxonomic scope" value="Bacteria"/>
</dbReference>
<evidence type="ECO:0000256" key="1">
    <source>
        <dbReference type="PROSITE-ProRule" id="PRU00703"/>
    </source>
</evidence>
<evidence type="ECO:0000313" key="4">
    <source>
        <dbReference type="Proteomes" id="UP000001425"/>
    </source>
</evidence>
<reference evidence="3 4" key="1">
    <citation type="journal article" date="1995" name="DNA Res.">
        <title>Sequence analysis of the genome of the unicellular cyanobacterium Synechocystis sp. strain PCC6803. I. Sequence features in the 1 Mb region from map positions 64% to 92% of the genome.</title>
        <authorList>
            <person name="Kaneko T."/>
            <person name="Tanaka A."/>
            <person name="Sato S."/>
            <person name="Kotani H."/>
            <person name="Sazuka T."/>
            <person name="Miyajima N."/>
            <person name="Sugiura M."/>
            <person name="Tabata S."/>
        </authorList>
    </citation>
    <scope>NUCLEOTIDE SEQUENCE [LARGE SCALE GENOMIC DNA]</scope>
    <source>
        <strain evidence="4">ATCC 27184 / PCC 6803 / Kazusa</strain>
    </source>
</reference>
<dbReference type="KEGG" id="syn:slr2111"/>
<dbReference type="SMR" id="P73979"/>
<dbReference type="Gene3D" id="3.10.580.10">
    <property type="entry name" value="CBS-domain"/>
    <property type="match status" value="1"/>
</dbReference>
<protein>
    <submittedName>
        <fullName evidence="3">Slr2111 protein</fullName>
    </submittedName>
</protein>
<dbReference type="PaxDb" id="1148-1653132"/>
<feature type="domain" description="CBS" evidence="2">
    <location>
        <begin position="5"/>
        <end position="66"/>
    </location>
</feature>
<evidence type="ECO:0000313" key="3">
    <source>
        <dbReference type="EMBL" id="BAA18048.1"/>
    </source>
</evidence>
<organism evidence="3 4">
    <name type="scientific">Synechocystis sp. (strain ATCC 27184 / PCC 6803 / Kazusa)</name>
    <dbReference type="NCBI Taxonomy" id="1111708"/>
    <lineage>
        <taxon>Bacteria</taxon>
        <taxon>Bacillati</taxon>
        <taxon>Cyanobacteriota</taxon>
        <taxon>Cyanophyceae</taxon>
        <taxon>Synechococcales</taxon>
        <taxon>Merismopediaceae</taxon>
        <taxon>Synechocystis</taxon>
    </lineage>
</organism>
<dbReference type="STRING" id="1148.gene:10498919"/>
<dbReference type="PIR" id="S75487">
    <property type="entry name" value="S75487"/>
</dbReference>
<name>P73979_SYNY3</name>
<evidence type="ECO:0000259" key="2">
    <source>
        <dbReference type="PROSITE" id="PS51371"/>
    </source>
</evidence>
<gene>
    <name evidence="3" type="ordered locus">slr2111</name>
</gene>
<sequence length="157" mass="17026">MIVNHDKQINAMSLLANSTIRQTMQAIDQGGLGTALLIDPDTEYFVGLVTDGDIRRALLKGLGLESPISQVSRPASITARLGMTPSEIAALFSQPVRIVPLLDDQGKVADIAIFDKRIRLPVAEPSLGEKELAYVNECMLTGWVSSAGKFVTRFEDL</sequence>
<dbReference type="EnsemblBacteria" id="BAA18048">
    <property type="protein sequence ID" value="BAA18048"/>
    <property type="gene ID" value="BAA18048"/>
</dbReference>
<dbReference type="eggNOG" id="COG0399">
    <property type="taxonomic scope" value="Bacteria"/>
</dbReference>
<dbReference type="Proteomes" id="UP000001425">
    <property type="component" value="Chromosome"/>
</dbReference>
<dbReference type="EMBL" id="BA000022">
    <property type="protein sequence ID" value="BAA18048.1"/>
    <property type="molecule type" value="Genomic_DNA"/>
</dbReference>
<dbReference type="InParanoid" id="P73979"/>
<keyword evidence="1" id="KW-0129">CBS domain</keyword>
<keyword evidence="4" id="KW-1185">Reference proteome</keyword>
<dbReference type="IntAct" id="P73979">
    <property type="interactions" value="2"/>
</dbReference>
<dbReference type="InterPro" id="IPR046342">
    <property type="entry name" value="CBS_dom_sf"/>
</dbReference>
<dbReference type="SUPFAM" id="SSF54631">
    <property type="entry name" value="CBS-domain pair"/>
    <property type="match status" value="1"/>
</dbReference>
<dbReference type="InterPro" id="IPR000644">
    <property type="entry name" value="CBS_dom"/>
</dbReference>
<dbReference type="AlphaFoldDB" id="P73979"/>
<proteinExistence type="predicted"/>